<dbReference type="AlphaFoldDB" id="A0A3B0ZBC0"/>
<dbReference type="GO" id="GO:0030145">
    <property type="term" value="F:manganese ion binding"/>
    <property type="evidence" value="ECO:0007669"/>
    <property type="project" value="TreeGrafter"/>
</dbReference>
<dbReference type="Pfam" id="PF00491">
    <property type="entry name" value="Arginase"/>
    <property type="match status" value="1"/>
</dbReference>
<keyword evidence="7 9" id="KW-0378">Hydrolase</keyword>
<dbReference type="InterPro" id="IPR014033">
    <property type="entry name" value="Arginase"/>
</dbReference>
<dbReference type="PROSITE" id="PS01053">
    <property type="entry name" value="ARGINASE_1"/>
    <property type="match status" value="1"/>
</dbReference>
<protein>
    <recommendedName>
        <fullName evidence="4">Arginase</fullName>
        <ecNumber evidence="3">3.5.3.1</ecNumber>
    </recommendedName>
</protein>
<dbReference type="PROSITE" id="PS51409">
    <property type="entry name" value="ARGINASE_2"/>
    <property type="match status" value="1"/>
</dbReference>
<dbReference type="EC" id="3.5.3.1" evidence="3"/>
<evidence type="ECO:0000256" key="3">
    <source>
        <dbReference type="ARBA" id="ARBA00012168"/>
    </source>
</evidence>
<dbReference type="PRINTS" id="PR00116">
    <property type="entry name" value="ARGINASE"/>
</dbReference>
<evidence type="ECO:0000256" key="5">
    <source>
        <dbReference type="ARBA" id="ARBA00022503"/>
    </source>
</evidence>
<dbReference type="GO" id="GO:0005634">
    <property type="term" value="C:nucleus"/>
    <property type="evidence" value="ECO:0007669"/>
    <property type="project" value="TreeGrafter"/>
</dbReference>
<dbReference type="UniPathway" id="UPA00158">
    <property type="reaction ID" value="UER00270"/>
</dbReference>
<proteinExistence type="predicted"/>
<dbReference type="GO" id="GO:0000050">
    <property type="term" value="P:urea cycle"/>
    <property type="evidence" value="ECO:0007669"/>
    <property type="project" value="UniProtKB-UniPathway"/>
</dbReference>
<dbReference type="GO" id="GO:0005829">
    <property type="term" value="C:cytosol"/>
    <property type="evidence" value="ECO:0007669"/>
    <property type="project" value="TreeGrafter"/>
</dbReference>
<dbReference type="PANTHER" id="PTHR43782">
    <property type="entry name" value="ARGINASE"/>
    <property type="match status" value="1"/>
</dbReference>
<keyword evidence="5" id="KW-0056">Arginine metabolism</keyword>
<dbReference type="GO" id="GO:0004053">
    <property type="term" value="F:arginase activity"/>
    <property type="evidence" value="ECO:0007669"/>
    <property type="project" value="UniProtKB-EC"/>
</dbReference>
<organism evidence="9">
    <name type="scientific">hydrothermal vent metagenome</name>
    <dbReference type="NCBI Taxonomy" id="652676"/>
    <lineage>
        <taxon>unclassified sequences</taxon>
        <taxon>metagenomes</taxon>
        <taxon>ecological metagenomes</taxon>
    </lineage>
</organism>
<dbReference type="GO" id="GO:0006525">
    <property type="term" value="P:arginine metabolic process"/>
    <property type="evidence" value="ECO:0007669"/>
    <property type="project" value="UniProtKB-KW"/>
</dbReference>
<evidence type="ECO:0000313" key="9">
    <source>
        <dbReference type="EMBL" id="VAW86290.1"/>
    </source>
</evidence>
<reference evidence="9" key="1">
    <citation type="submission" date="2018-06" db="EMBL/GenBank/DDBJ databases">
        <authorList>
            <person name="Zhirakovskaya E."/>
        </authorList>
    </citation>
    <scope>NUCLEOTIDE SEQUENCE</scope>
</reference>
<dbReference type="EMBL" id="UOFO01000089">
    <property type="protein sequence ID" value="VAW86290.1"/>
    <property type="molecule type" value="Genomic_DNA"/>
</dbReference>
<comment type="cofactor">
    <cofactor evidence="1">
        <name>Mn(2+)</name>
        <dbReference type="ChEBI" id="CHEBI:29035"/>
    </cofactor>
</comment>
<comment type="pathway">
    <text evidence="2">Nitrogen metabolism; urea cycle; L-ornithine and urea from L-arginine: step 1/1.</text>
</comment>
<evidence type="ECO:0000256" key="8">
    <source>
        <dbReference type="ARBA" id="ARBA00023211"/>
    </source>
</evidence>
<evidence type="ECO:0000256" key="6">
    <source>
        <dbReference type="ARBA" id="ARBA00022723"/>
    </source>
</evidence>
<name>A0A3B0ZBC0_9ZZZZ</name>
<evidence type="ECO:0000256" key="1">
    <source>
        <dbReference type="ARBA" id="ARBA00001936"/>
    </source>
</evidence>
<keyword evidence="8" id="KW-0464">Manganese</keyword>
<dbReference type="CDD" id="cd09989">
    <property type="entry name" value="Arginase"/>
    <property type="match status" value="1"/>
</dbReference>
<dbReference type="Gene3D" id="3.40.800.10">
    <property type="entry name" value="Ureohydrolase domain"/>
    <property type="match status" value="1"/>
</dbReference>
<dbReference type="SUPFAM" id="SSF52768">
    <property type="entry name" value="Arginase/deacetylase"/>
    <property type="match status" value="1"/>
</dbReference>
<evidence type="ECO:0000256" key="4">
    <source>
        <dbReference type="ARBA" id="ARBA00018123"/>
    </source>
</evidence>
<sequence>MLEADIKSMTIELKGNLDLIGVAACWGAQDTRCEFGPQVIKKGILLSTLRAMGYQATWQDCLTLAPSSEPIDYYNVISTYCRNLSELSANAVKNHYFFAVYGGDHSCAIGTWSGVSLALGETPFGLMWIDAHLDSHTPDSSHSGAIHGMPLAILLGLGDERLTSIGGQQAKLKPEYVCVVGARSYEAEEQALLTSLGVHIFYEKEIETKGLEQVLIEAKNLVSRAPGGYGLSIDLDAIDPKDAPGVGSPELGGLSGALLCQCLQQHFKGDNDLLGLEIVELNPALDEAEKTSNLASELMLSLC</sequence>
<dbReference type="PANTHER" id="PTHR43782:SF3">
    <property type="entry name" value="ARGINASE"/>
    <property type="match status" value="1"/>
</dbReference>
<keyword evidence="6" id="KW-0479">Metal-binding</keyword>
<gene>
    <name evidence="9" type="ORF">MNBD_GAMMA16-53</name>
</gene>
<accession>A0A3B0ZBC0</accession>
<dbReference type="InterPro" id="IPR023696">
    <property type="entry name" value="Ureohydrolase_dom_sf"/>
</dbReference>
<dbReference type="InterPro" id="IPR020855">
    <property type="entry name" value="Ureohydrolase_Mn_BS"/>
</dbReference>
<evidence type="ECO:0000256" key="7">
    <source>
        <dbReference type="ARBA" id="ARBA00022801"/>
    </source>
</evidence>
<evidence type="ECO:0000256" key="2">
    <source>
        <dbReference type="ARBA" id="ARBA00005098"/>
    </source>
</evidence>
<dbReference type="InterPro" id="IPR006035">
    <property type="entry name" value="Ureohydrolase"/>
</dbReference>